<accession>A0AAJ0DEL0</accession>
<evidence type="ECO:0000256" key="2">
    <source>
        <dbReference type="ARBA" id="ARBA00022801"/>
    </source>
</evidence>
<proteinExistence type="inferred from homology"/>
<dbReference type="InterPro" id="IPR000868">
    <property type="entry name" value="Isochorismatase-like_dom"/>
</dbReference>
<dbReference type="Pfam" id="PF00857">
    <property type="entry name" value="Isochorismatase"/>
    <property type="match status" value="1"/>
</dbReference>
<keyword evidence="2" id="KW-0378">Hydrolase</keyword>
<protein>
    <submittedName>
        <fullName evidence="4">OPT super</fullName>
    </submittedName>
</protein>
<comment type="caution">
    <text evidence="4">The sequence shown here is derived from an EMBL/GenBank/DDBJ whole genome shotgun (WGS) entry which is preliminary data.</text>
</comment>
<keyword evidence="5" id="KW-1185">Reference proteome</keyword>
<comment type="similarity">
    <text evidence="1">Belongs to the isochorismatase family.</text>
</comment>
<dbReference type="Gene3D" id="3.40.50.850">
    <property type="entry name" value="Isochorismatase-like"/>
    <property type="match status" value="1"/>
</dbReference>
<dbReference type="PANTHER" id="PTHR43540:SF9">
    <property type="entry name" value="FAMILY HYDROLASE, PUTATIVE (AFU_ORTHOLOGUE AFUA_2G08700)-RELATED"/>
    <property type="match status" value="1"/>
</dbReference>
<gene>
    <name evidence="4" type="primary">OPT8_2</name>
    <name evidence="4" type="ORF">LTR09_009874</name>
</gene>
<evidence type="ECO:0000256" key="1">
    <source>
        <dbReference type="ARBA" id="ARBA00006336"/>
    </source>
</evidence>
<dbReference type="AlphaFoldDB" id="A0AAJ0DEL0"/>
<name>A0AAJ0DEL0_9PEZI</name>
<dbReference type="EMBL" id="JAWDJX010000045">
    <property type="protein sequence ID" value="KAK3048762.1"/>
    <property type="molecule type" value="Genomic_DNA"/>
</dbReference>
<organism evidence="4 5">
    <name type="scientific">Extremus antarcticus</name>
    <dbReference type="NCBI Taxonomy" id="702011"/>
    <lineage>
        <taxon>Eukaryota</taxon>
        <taxon>Fungi</taxon>
        <taxon>Dikarya</taxon>
        <taxon>Ascomycota</taxon>
        <taxon>Pezizomycotina</taxon>
        <taxon>Dothideomycetes</taxon>
        <taxon>Dothideomycetidae</taxon>
        <taxon>Mycosphaerellales</taxon>
        <taxon>Extremaceae</taxon>
        <taxon>Extremus</taxon>
    </lineage>
</organism>
<evidence type="ECO:0000313" key="4">
    <source>
        <dbReference type="EMBL" id="KAK3048762.1"/>
    </source>
</evidence>
<dbReference type="GO" id="GO:0016787">
    <property type="term" value="F:hydrolase activity"/>
    <property type="evidence" value="ECO:0007669"/>
    <property type="project" value="UniProtKB-KW"/>
</dbReference>
<dbReference type="PANTHER" id="PTHR43540">
    <property type="entry name" value="PEROXYUREIDOACRYLATE/UREIDOACRYLATE AMIDOHYDROLASE-RELATED"/>
    <property type="match status" value="1"/>
</dbReference>
<evidence type="ECO:0000259" key="3">
    <source>
        <dbReference type="Pfam" id="PF00857"/>
    </source>
</evidence>
<dbReference type="InterPro" id="IPR050272">
    <property type="entry name" value="Isochorismatase-like_hydrls"/>
</dbReference>
<dbReference type="InterPro" id="IPR036380">
    <property type="entry name" value="Isochorismatase-like_sf"/>
</dbReference>
<dbReference type="SUPFAM" id="SSF52499">
    <property type="entry name" value="Isochorismatase-like hydrolases"/>
    <property type="match status" value="1"/>
</dbReference>
<reference evidence="4" key="1">
    <citation type="submission" date="2023-04" db="EMBL/GenBank/DDBJ databases">
        <title>Black Yeasts Isolated from many extreme environments.</title>
        <authorList>
            <person name="Coleine C."/>
            <person name="Stajich J.E."/>
            <person name="Selbmann L."/>
        </authorList>
    </citation>
    <scope>NUCLEOTIDE SEQUENCE</scope>
    <source>
        <strain evidence="4">CCFEE 5312</strain>
    </source>
</reference>
<feature type="domain" description="Isochorismatase-like" evidence="3">
    <location>
        <begin position="50"/>
        <end position="145"/>
    </location>
</feature>
<dbReference type="Proteomes" id="UP001271007">
    <property type="component" value="Unassembled WGS sequence"/>
</dbReference>
<sequence>MKYGLTDYDIEHMPPAMIASPQRDKNFDGNGTGRNFGAELGKVVVDGEEIDAGRKLVRDQWNSELYKPLDDVRLAEDLVLENNRLPGFWKGLDNANTLRSNGIRTLIFAGANLDQCVLAGLLDAFHEGFDILLLSDGAATTSPEFATECVQWNCELGWGFVLSSEELQRGVNRMRES</sequence>
<evidence type="ECO:0000313" key="5">
    <source>
        <dbReference type="Proteomes" id="UP001271007"/>
    </source>
</evidence>